<dbReference type="AlphaFoldDB" id="A0A9W6FRW7"/>
<evidence type="ECO:0000313" key="1">
    <source>
        <dbReference type="EMBL" id="GLI27528.1"/>
    </source>
</evidence>
<accession>A0A9W6FRW7</accession>
<dbReference type="Proteomes" id="UP001144396">
    <property type="component" value="Unassembled WGS sequence"/>
</dbReference>
<reference evidence="1" key="1">
    <citation type="submission" date="2022-12" db="EMBL/GenBank/DDBJ databases">
        <title>Reference genome sequencing for broad-spectrum identification of bacterial and archaeal isolates by mass spectrometry.</title>
        <authorList>
            <person name="Sekiguchi Y."/>
            <person name="Tourlousse D.M."/>
        </authorList>
    </citation>
    <scope>NUCLEOTIDE SEQUENCE</scope>
    <source>
        <strain evidence="1">14</strain>
    </source>
</reference>
<evidence type="ECO:0000313" key="2">
    <source>
        <dbReference type="Proteomes" id="UP001144396"/>
    </source>
</evidence>
<gene>
    <name evidence="1" type="ORF">ARHIZOSPH14_17700</name>
</gene>
<dbReference type="RefSeq" id="WP_281884135.1">
    <property type="nucleotide sequence ID" value="NZ_BSDP01000001.1"/>
</dbReference>
<sequence length="190" mass="20874">MTNQDPDAGVRPSLDELRERALWIIQQVLVPIPVRVRALVPMKSVGDAYEELAEALRDEDVDTLTERLDDIRTYAEALVESARTVQATVVDYAVERGLHLDPEDVDRWSEPELSARVGLKHREAAHNIVTYTLYSRPGNELIGEVTGSASSSYLEAMDLAQDEANARGVQISVLGDRGSVGFASPKAGYP</sequence>
<comment type="caution">
    <text evidence="1">The sequence shown here is derived from an EMBL/GenBank/DDBJ whole genome shotgun (WGS) entry which is preliminary data.</text>
</comment>
<dbReference type="EMBL" id="BSDP01000001">
    <property type="protein sequence ID" value="GLI27528.1"/>
    <property type="molecule type" value="Genomic_DNA"/>
</dbReference>
<name>A0A9W6FRW7_9MICO</name>
<proteinExistence type="predicted"/>
<protein>
    <submittedName>
        <fullName evidence="1">Uncharacterized protein</fullName>
    </submittedName>
</protein>
<keyword evidence="2" id="KW-1185">Reference proteome</keyword>
<organism evidence="1 2">
    <name type="scientific">Agromyces rhizosphaerae</name>
    <dbReference type="NCBI Taxonomy" id="88374"/>
    <lineage>
        <taxon>Bacteria</taxon>
        <taxon>Bacillati</taxon>
        <taxon>Actinomycetota</taxon>
        <taxon>Actinomycetes</taxon>
        <taxon>Micrococcales</taxon>
        <taxon>Microbacteriaceae</taxon>
        <taxon>Agromyces</taxon>
    </lineage>
</organism>